<sequence>MTNNISFSKEAENIIELIQNTDENLFVTGKAGTGKSTLLEYIAKQDHSIIVLAPTGIAAINVKGETIHSFFRLKPGYELDEAKHVTINDRIRARYTKIHTVIIDEISMVRADLLDAIDIFLQRTRRSTKPFGGVRMIFFGDLFQLPPVLLNQQKEEFLRKYKSPYFFSAHTFIQRDLFSEAFKLRKCELRTIYRQKDPVFTNLLNSVRENRLENSQLQLLNQQVRVSPTTDNQFQINLVSTNAIAKSINLDNLKLIKSEEKTFTANHTGNIENLQPNDPEVILKVGAQVMFLNNDPNKRWVNGTVGKITAFGEGIDEETNQPYPYVAVELEDGHTVKAAPFTWEISKYSFKAGNFEREQIGTYTQIPLKLAWAITIHKSQGKTFNKVKINLGRGSFAHGQTYVALSRCRTLENIALSHPIKQSDIIVDQDVLNFINS</sequence>
<dbReference type="GO" id="GO:0000723">
    <property type="term" value="P:telomere maintenance"/>
    <property type="evidence" value="ECO:0007669"/>
    <property type="project" value="InterPro"/>
</dbReference>
<dbReference type="Pfam" id="PF05970">
    <property type="entry name" value="PIF1"/>
    <property type="match status" value="1"/>
</dbReference>
<feature type="domain" description="DNA helicase Pif1-like DEAD-box helicase" evidence="1">
    <location>
        <begin position="11"/>
        <end position="215"/>
    </location>
</feature>
<proteinExistence type="predicted"/>
<name>A0A315Z8I5_SEDFL</name>
<keyword evidence="2" id="KW-0547">Nucleotide-binding</keyword>
<organism evidence="2 3">
    <name type="scientific">Sediminitomix flava</name>
    <dbReference type="NCBI Taxonomy" id="379075"/>
    <lineage>
        <taxon>Bacteria</taxon>
        <taxon>Pseudomonadati</taxon>
        <taxon>Bacteroidota</taxon>
        <taxon>Cytophagia</taxon>
        <taxon>Cytophagales</taxon>
        <taxon>Flammeovirgaceae</taxon>
        <taxon>Sediminitomix</taxon>
    </lineage>
</organism>
<accession>A0A315Z8I5</accession>
<keyword evidence="3" id="KW-1185">Reference proteome</keyword>
<gene>
    <name evidence="2" type="ORF">BC781_1047</name>
</gene>
<dbReference type="SUPFAM" id="SSF52540">
    <property type="entry name" value="P-loop containing nucleoside triphosphate hydrolases"/>
    <property type="match status" value="2"/>
</dbReference>
<dbReference type="CDD" id="cd18809">
    <property type="entry name" value="SF1_C_RecD"/>
    <property type="match status" value="1"/>
</dbReference>
<keyword evidence="2" id="KW-0378">Hydrolase</keyword>
<dbReference type="EMBL" id="QGDO01000004">
    <property type="protein sequence ID" value="PWJ40749.1"/>
    <property type="molecule type" value="Genomic_DNA"/>
</dbReference>
<dbReference type="Gene3D" id="3.40.50.300">
    <property type="entry name" value="P-loop containing nucleotide triphosphate hydrolases"/>
    <property type="match status" value="2"/>
</dbReference>
<keyword evidence="2" id="KW-0347">Helicase</keyword>
<dbReference type="Proteomes" id="UP000245535">
    <property type="component" value="Unassembled WGS sequence"/>
</dbReference>
<dbReference type="InterPro" id="IPR027417">
    <property type="entry name" value="P-loop_NTPase"/>
</dbReference>
<evidence type="ECO:0000259" key="1">
    <source>
        <dbReference type="Pfam" id="PF05970"/>
    </source>
</evidence>
<dbReference type="PANTHER" id="PTHR47642">
    <property type="entry name" value="ATP-DEPENDENT DNA HELICASE"/>
    <property type="match status" value="1"/>
</dbReference>
<dbReference type="GO" id="GO:0003678">
    <property type="term" value="F:DNA helicase activity"/>
    <property type="evidence" value="ECO:0007669"/>
    <property type="project" value="InterPro"/>
</dbReference>
<protein>
    <submittedName>
        <fullName evidence="2">PIF1-like helicase</fullName>
    </submittedName>
</protein>
<dbReference type="InterPro" id="IPR010285">
    <property type="entry name" value="DNA_helicase_pif1-like_DEAD"/>
</dbReference>
<dbReference type="RefSeq" id="WP_109619455.1">
    <property type="nucleotide sequence ID" value="NZ_QGDO01000004.1"/>
</dbReference>
<keyword evidence="2" id="KW-0067">ATP-binding</keyword>
<dbReference type="PANTHER" id="PTHR47642:SF5">
    <property type="entry name" value="ATP-DEPENDENT DNA HELICASE"/>
    <property type="match status" value="1"/>
</dbReference>
<dbReference type="AlphaFoldDB" id="A0A315Z8I5"/>
<dbReference type="FunFam" id="3.40.50.300:FF:001498">
    <property type="entry name" value="ATP-dependent DNA helicase"/>
    <property type="match status" value="1"/>
</dbReference>
<dbReference type="InterPro" id="IPR051055">
    <property type="entry name" value="PIF1_helicase"/>
</dbReference>
<reference evidence="2 3" key="1">
    <citation type="submission" date="2018-03" db="EMBL/GenBank/DDBJ databases">
        <title>Genomic Encyclopedia of Archaeal and Bacterial Type Strains, Phase II (KMG-II): from individual species to whole genera.</title>
        <authorList>
            <person name="Goeker M."/>
        </authorList>
    </citation>
    <scope>NUCLEOTIDE SEQUENCE [LARGE SCALE GENOMIC DNA]</scope>
    <source>
        <strain evidence="2 3">DSM 28229</strain>
    </source>
</reference>
<dbReference type="OrthoDB" id="9763659at2"/>
<comment type="caution">
    <text evidence="2">The sequence shown here is derived from an EMBL/GenBank/DDBJ whole genome shotgun (WGS) entry which is preliminary data.</text>
</comment>
<evidence type="ECO:0000313" key="3">
    <source>
        <dbReference type="Proteomes" id="UP000245535"/>
    </source>
</evidence>
<dbReference type="GO" id="GO:0006281">
    <property type="term" value="P:DNA repair"/>
    <property type="evidence" value="ECO:0007669"/>
    <property type="project" value="InterPro"/>
</dbReference>
<evidence type="ECO:0000313" key="2">
    <source>
        <dbReference type="EMBL" id="PWJ40749.1"/>
    </source>
</evidence>